<dbReference type="PANTHER" id="PTHR36608:SF1">
    <property type="entry name" value="POLYPHENOL OXIDASE C, CHLOROPLASTIC-LIKE"/>
    <property type="match status" value="1"/>
</dbReference>
<keyword evidence="3" id="KW-1185">Reference proteome</keyword>
<accession>A0AAQ3QCT1</accession>
<proteinExistence type="predicted"/>
<evidence type="ECO:0000313" key="2">
    <source>
        <dbReference type="EMBL" id="WOL03765.1"/>
    </source>
</evidence>
<dbReference type="EMBL" id="CP136893">
    <property type="protein sequence ID" value="WOL03765.1"/>
    <property type="molecule type" value="Genomic_DNA"/>
</dbReference>
<evidence type="ECO:0000259" key="1">
    <source>
        <dbReference type="Pfam" id="PF12143"/>
    </source>
</evidence>
<protein>
    <recommendedName>
        <fullName evidence="1">Polyphenol oxidase C-terminal domain-containing protein</fullName>
    </recommendedName>
</protein>
<feature type="domain" description="Polyphenol oxidase C-terminal" evidence="1">
    <location>
        <begin position="123"/>
        <end position="251"/>
    </location>
</feature>
<sequence>MAIAAPGISSNTCIAARPLRRDLSRRRFPLPRVLCRRQISDADEHTDARLLHRRGVLIALGGLCSTAAGPMALAKLASTTGGIVRERYIDSNPLFVSTGGDATGEPATSSSSLVRVGEFGAQPRKLEAATPLRVLVARPKKDRTEAEKAEELEVLEISGIKVDADHPARFDVYIAAPRGSGGDLVGPELGEFAGTYSRAPSLSLRSSSGKASKKLGLNSVLKDIKAESAEKLVVSLVLLTGEVTVGGIAINLRKSG</sequence>
<dbReference type="GO" id="GO:0004097">
    <property type="term" value="F:catechol oxidase activity"/>
    <property type="evidence" value="ECO:0007669"/>
    <property type="project" value="InterPro"/>
</dbReference>
<dbReference type="PANTHER" id="PTHR36608">
    <property type="entry name" value="POLYPHENOL OXIDASE C, CHLOROPLASTIC-LIKE"/>
    <property type="match status" value="1"/>
</dbReference>
<dbReference type="AlphaFoldDB" id="A0AAQ3QCT1"/>
<name>A0AAQ3QCT1_9LILI</name>
<reference evidence="2 3" key="1">
    <citation type="submission" date="2023-10" db="EMBL/GenBank/DDBJ databases">
        <title>Chromosome-scale genome assembly provides insights into flower coloration mechanisms of Canna indica.</title>
        <authorList>
            <person name="Li C."/>
        </authorList>
    </citation>
    <scope>NUCLEOTIDE SEQUENCE [LARGE SCALE GENOMIC DNA]</scope>
    <source>
        <tissue evidence="2">Flower</tissue>
    </source>
</reference>
<dbReference type="Proteomes" id="UP001327560">
    <property type="component" value="Chromosome 4"/>
</dbReference>
<dbReference type="InterPro" id="IPR022740">
    <property type="entry name" value="Polyphenol_oxidase_C"/>
</dbReference>
<evidence type="ECO:0000313" key="3">
    <source>
        <dbReference type="Proteomes" id="UP001327560"/>
    </source>
</evidence>
<organism evidence="2 3">
    <name type="scientific">Canna indica</name>
    <name type="common">Indian-shot</name>
    <dbReference type="NCBI Taxonomy" id="4628"/>
    <lineage>
        <taxon>Eukaryota</taxon>
        <taxon>Viridiplantae</taxon>
        <taxon>Streptophyta</taxon>
        <taxon>Embryophyta</taxon>
        <taxon>Tracheophyta</taxon>
        <taxon>Spermatophyta</taxon>
        <taxon>Magnoliopsida</taxon>
        <taxon>Liliopsida</taxon>
        <taxon>Zingiberales</taxon>
        <taxon>Cannaceae</taxon>
        <taxon>Canna</taxon>
    </lineage>
</organism>
<gene>
    <name evidence="2" type="ORF">Cni_G12485</name>
</gene>
<dbReference type="Pfam" id="PF12143">
    <property type="entry name" value="PPO1_KFDV"/>
    <property type="match status" value="1"/>
</dbReference>